<reference evidence="1 2" key="1">
    <citation type="submission" date="2019-06" db="EMBL/GenBank/DDBJ databases">
        <title>Sorghum-associated microbial communities from plants grown in Nebraska, USA.</title>
        <authorList>
            <person name="Schachtman D."/>
        </authorList>
    </citation>
    <scope>NUCLEOTIDE SEQUENCE [LARGE SCALE GENOMIC DNA]</scope>
    <source>
        <strain evidence="1 2">T529</strain>
    </source>
</reference>
<name>A0A561CBZ9_9BURK</name>
<evidence type="ECO:0000313" key="1">
    <source>
        <dbReference type="EMBL" id="TWD88721.1"/>
    </source>
</evidence>
<dbReference type="Proteomes" id="UP000319722">
    <property type="component" value="Unassembled WGS sequence"/>
</dbReference>
<sequence length="150" mass="16687">MNHTRRLLTTGLALSGVFGFIDASFAKGKHHQHNGAKLVGDKLKSNGQHVIDKSGPHTVSVDIKDAKIAAFHVKHANKGDLPVKKYKTNKKLARADGMQYATFIQVQDTYLGMTYIGYSYVDDYGDEQIYWYPYDMILDGDTGAVEYVAV</sequence>
<gene>
    <name evidence="1" type="ORF">FB547_102424</name>
</gene>
<evidence type="ECO:0000313" key="2">
    <source>
        <dbReference type="Proteomes" id="UP000319722"/>
    </source>
</evidence>
<protein>
    <submittedName>
        <fullName evidence="1">Uncharacterized protein</fullName>
    </submittedName>
</protein>
<dbReference type="EMBL" id="VIVL01000002">
    <property type="protein sequence ID" value="TWD88721.1"/>
    <property type="molecule type" value="Genomic_DNA"/>
</dbReference>
<dbReference type="AlphaFoldDB" id="A0A561CBZ9"/>
<accession>A0A561CBZ9</accession>
<dbReference type="RefSeq" id="WP_145741263.1">
    <property type="nucleotide sequence ID" value="NZ_VIVL01000002.1"/>
</dbReference>
<dbReference type="OrthoDB" id="8850635at2"/>
<comment type="caution">
    <text evidence="1">The sequence shown here is derived from an EMBL/GenBank/DDBJ whole genome shotgun (WGS) entry which is preliminary data.</text>
</comment>
<proteinExistence type="predicted"/>
<organism evidence="1 2">
    <name type="scientific">Variovorax beijingensis</name>
    <dbReference type="NCBI Taxonomy" id="2496117"/>
    <lineage>
        <taxon>Bacteria</taxon>
        <taxon>Pseudomonadati</taxon>
        <taxon>Pseudomonadota</taxon>
        <taxon>Betaproteobacteria</taxon>
        <taxon>Burkholderiales</taxon>
        <taxon>Comamonadaceae</taxon>
        <taxon>Variovorax</taxon>
    </lineage>
</organism>